<evidence type="ECO:0000313" key="2">
    <source>
        <dbReference type="Proteomes" id="UP000318288"/>
    </source>
</evidence>
<gene>
    <name evidence="1" type="ORF">Poly51_59530</name>
</gene>
<sequence length="185" mass="20850">MARLQMETTLAVLGDGGRYSAENDMTAPIFEQRANMHRVAFILGAACIDDLITWADEEIDASPQPPNALIDLSLGRKLPLGNVIALLNELAIETNDLWSTRRGLSLLADKIRSNEIETKSAIMKCYEHLRNENLLYDDAFIIFVTLEDDVSLIRDGIFGPDRLPELRDEFIATLDQMERETRIAE</sequence>
<dbReference type="AlphaFoldDB" id="A0A5C6E824"/>
<comment type="caution">
    <text evidence="1">The sequence shown here is derived from an EMBL/GenBank/DDBJ whole genome shotgun (WGS) entry which is preliminary data.</text>
</comment>
<reference evidence="1 2" key="1">
    <citation type="submission" date="2019-02" db="EMBL/GenBank/DDBJ databases">
        <title>Deep-cultivation of Planctomycetes and their phenomic and genomic characterization uncovers novel biology.</title>
        <authorList>
            <person name="Wiegand S."/>
            <person name="Jogler M."/>
            <person name="Boedeker C."/>
            <person name="Pinto D."/>
            <person name="Vollmers J."/>
            <person name="Rivas-Marin E."/>
            <person name="Kohn T."/>
            <person name="Peeters S.H."/>
            <person name="Heuer A."/>
            <person name="Rast P."/>
            <person name="Oberbeckmann S."/>
            <person name="Bunk B."/>
            <person name="Jeske O."/>
            <person name="Meyerdierks A."/>
            <person name="Storesund J.E."/>
            <person name="Kallscheuer N."/>
            <person name="Luecker S."/>
            <person name="Lage O.M."/>
            <person name="Pohl T."/>
            <person name="Merkel B.J."/>
            <person name="Hornburger P."/>
            <person name="Mueller R.-W."/>
            <person name="Bruemmer F."/>
            <person name="Labrenz M."/>
            <person name="Spormann A.M."/>
            <person name="Op Den Camp H."/>
            <person name="Overmann J."/>
            <person name="Amann R."/>
            <person name="Jetten M.S.M."/>
            <person name="Mascher T."/>
            <person name="Medema M.H."/>
            <person name="Devos D.P."/>
            <person name="Kaster A.-K."/>
            <person name="Ovreas L."/>
            <person name="Rohde M."/>
            <person name="Galperin M.Y."/>
            <person name="Jogler C."/>
        </authorList>
    </citation>
    <scope>NUCLEOTIDE SEQUENCE [LARGE SCALE GENOMIC DNA]</scope>
    <source>
        <strain evidence="1 2">Poly51</strain>
    </source>
</reference>
<keyword evidence="2" id="KW-1185">Reference proteome</keyword>
<dbReference type="RefSeq" id="WP_146462343.1">
    <property type="nucleotide sequence ID" value="NZ_SJPW01000010.1"/>
</dbReference>
<evidence type="ECO:0000313" key="1">
    <source>
        <dbReference type="EMBL" id="TWU44684.1"/>
    </source>
</evidence>
<dbReference type="Proteomes" id="UP000318288">
    <property type="component" value="Unassembled WGS sequence"/>
</dbReference>
<dbReference type="EMBL" id="SJPW01000010">
    <property type="protein sequence ID" value="TWU44684.1"/>
    <property type="molecule type" value="Genomic_DNA"/>
</dbReference>
<organism evidence="1 2">
    <name type="scientific">Rubripirellula tenax</name>
    <dbReference type="NCBI Taxonomy" id="2528015"/>
    <lineage>
        <taxon>Bacteria</taxon>
        <taxon>Pseudomonadati</taxon>
        <taxon>Planctomycetota</taxon>
        <taxon>Planctomycetia</taxon>
        <taxon>Pirellulales</taxon>
        <taxon>Pirellulaceae</taxon>
        <taxon>Rubripirellula</taxon>
    </lineage>
</organism>
<protein>
    <submittedName>
        <fullName evidence="1">Uncharacterized protein</fullName>
    </submittedName>
</protein>
<accession>A0A5C6E824</accession>
<name>A0A5C6E824_9BACT</name>
<dbReference type="OrthoDB" id="9983640at2"/>
<proteinExistence type="predicted"/>